<keyword evidence="6" id="KW-0687">Ribonucleoprotein</keyword>
<dbReference type="OrthoDB" id="414075at2759"/>
<comment type="caution">
    <text evidence="10">The sequence shown here is derived from an EMBL/GenBank/DDBJ whole genome shotgun (WGS) entry which is preliminary data.</text>
</comment>
<evidence type="ECO:0000313" key="10">
    <source>
        <dbReference type="EMBL" id="KAA8893765.1"/>
    </source>
</evidence>
<comment type="subcellular location">
    <subcellularLocation>
        <location evidence="1">Mitochondrion</location>
    </subcellularLocation>
</comment>
<keyword evidence="4 10" id="KW-0689">Ribosomal protein</keyword>
<dbReference type="Gene3D" id="3.90.79.10">
    <property type="entry name" value="Nucleoside Triphosphate Pyrophosphohydrolase"/>
    <property type="match status" value="1"/>
</dbReference>
<dbReference type="GO" id="GO:0005743">
    <property type="term" value="C:mitochondrial inner membrane"/>
    <property type="evidence" value="ECO:0007669"/>
    <property type="project" value="UniProtKB-ARBA"/>
</dbReference>
<dbReference type="InParanoid" id="A0A5J5EDS1"/>
<dbReference type="EMBL" id="VXIS01000405">
    <property type="protein sequence ID" value="KAA8893765.1"/>
    <property type="molecule type" value="Genomic_DNA"/>
</dbReference>
<evidence type="ECO:0000259" key="9">
    <source>
        <dbReference type="Pfam" id="PF11788"/>
    </source>
</evidence>
<dbReference type="GO" id="GO:0005762">
    <property type="term" value="C:mitochondrial large ribosomal subunit"/>
    <property type="evidence" value="ECO:0007669"/>
    <property type="project" value="TreeGrafter"/>
</dbReference>
<dbReference type="AlphaFoldDB" id="A0A5J5EDS1"/>
<dbReference type="InterPro" id="IPR021757">
    <property type="entry name" value="Ribosomal_mL46_N"/>
</dbReference>
<protein>
    <recommendedName>
        <fullName evidence="7">Large ribosomal subunit protein mL46</fullName>
    </recommendedName>
</protein>
<organism evidence="10 11">
    <name type="scientific">Sphaerosporella brunnea</name>
    <dbReference type="NCBI Taxonomy" id="1250544"/>
    <lineage>
        <taxon>Eukaryota</taxon>
        <taxon>Fungi</taxon>
        <taxon>Dikarya</taxon>
        <taxon>Ascomycota</taxon>
        <taxon>Pezizomycotina</taxon>
        <taxon>Pezizomycetes</taxon>
        <taxon>Pezizales</taxon>
        <taxon>Pyronemataceae</taxon>
        <taxon>Sphaerosporella</taxon>
    </lineage>
</organism>
<feature type="domain" description="Large ribosomal subunit protein mL46 N-terminal" evidence="9">
    <location>
        <begin position="68"/>
        <end position="193"/>
    </location>
</feature>
<comment type="similarity">
    <text evidence="2">Belongs to the mitochondrion-specific ribosomal protein mL46 family.</text>
</comment>
<keyword evidence="5" id="KW-0496">Mitochondrion</keyword>
<dbReference type="InterPro" id="IPR033650">
    <property type="entry name" value="Ribosomal_mL46_NUDIX"/>
</dbReference>
<keyword evidence="3" id="KW-0809">Transit peptide</keyword>
<dbReference type="PANTHER" id="PTHR13124">
    <property type="entry name" value="39S RIBOSOMAL PROTEIN L46, MITOCHONDRIAL PRECURSOR-RELATED"/>
    <property type="match status" value="1"/>
</dbReference>
<gene>
    <name evidence="10" type="ORF">FN846DRAFT_489778</name>
</gene>
<dbReference type="PANTHER" id="PTHR13124:SF12">
    <property type="entry name" value="LARGE RIBOSOMAL SUBUNIT PROTEIN ML46"/>
    <property type="match status" value="1"/>
</dbReference>
<evidence type="ECO:0000256" key="1">
    <source>
        <dbReference type="ARBA" id="ARBA00004173"/>
    </source>
</evidence>
<evidence type="ECO:0000256" key="2">
    <source>
        <dbReference type="ARBA" id="ARBA00009070"/>
    </source>
</evidence>
<evidence type="ECO:0000256" key="6">
    <source>
        <dbReference type="ARBA" id="ARBA00023274"/>
    </source>
</evidence>
<dbReference type="FunCoup" id="A0A5J5EDS1">
    <property type="interactions" value="469"/>
</dbReference>
<evidence type="ECO:0000256" key="4">
    <source>
        <dbReference type="ARBA" id="ARBA00022980"/>
    </source>
</evidence>
<dbReference type="CDD" id="cd04661">
    <property type="entry name" value="NUDIX_MRP_L46"/>
    <property type="match status" value="1"/>
</dbReference>
<dbReference type="InterPro" id="IPR015797">
    <property type="entry name" value="NUDIX_hydrolase-like_dom_sf"/>
</dbReference>
<dbReference type="GO" id="GO:0003735">
    <property type="term" value="F:structural constituent of ribosome"/>
    <property type="evidence" value="ECO:0007669"/>
    <property type="project" value="InterPro"/>
</dbReference>
<evidence type="ECO:0000256" key="7">
    <source>
        <dbReference type="ARBA" id="ARBA00035190"/>
    </source>
</evidence>
<name>A0A5J5EDS1_9PEZI</name>
<feature type="region of interest" description="Disordered" evidence="8">
    <location>
        <begin position="170"/>
        <end position="197"/>
    </location>
</feature>
<accession>A0A5J5EDS1</accession>
<dbReference type="Pfam" id="PF11788">
    <property type="entry name" value="MRP-L46"/>
    <property type="match status" value="1"/>
</dbReference>
<dbReference type="SUPFAM" id="SSF55811">
    <property type="entry name" value="Nudix"/>
    <property type="match status" value="1"/>
</dbReference>
<sequence>MNAAGLRSARQPFGLLLKQHPRAARTYSSTAVATPPTAGDGFVPDEQSHGLPGGIPSGVGIRGETTSYRLASGVVLSRPPMLTRSLTPFEESYYFYQRRLNQRLALPFTRYFYFKKGTAADTERKRKLKALVEGGQLWTGFGKTGWKDELMVGDESHRSDDNGYRRLVESSVTGEDGDSASFEAPLPRRTKADEVNDRRSLDRAGERTLYLLVKSKREKHAWRFPQAVLQGRETLVESAKRTLAEAAGVNMNTWFVGNVPIGHLVYEYEKGFQGDADKIGKKVFFMKARIMAGQADLKDNKLGLEDFLWLTKEEIGEVVDKSYWESVKPMLVAH</sequence>
<keyword evidence="11" id="KW-1185">Reference proteome</keyword>
<dbReference type="FunFam" id="3.90.79.10:FF:000018">
    <property type="entry name" value="39S ribosomal protein L46, mitochondrial"/>
    <property type="match status" value="1"/>
</dbReference>
<proteinExistence type="inferred from homology"/>
<evidence type="ECO:0000256" key="8">
    <source>
        <dbReference type="SAM" id="MobiDB-lite"/>
    </source>
</evidence>
<evidence type="ECO:0000313" key="11">
    <source>
        <dbReference type="Proteomes" id="UP000326924"/>
    </source>
</evidence>
<dbReference type="InterPro" id="IPR040008">
    <property type="entry name" value="Ribosomal_mL46"/>
</dbReference>
<evidence type="ECO:0000256" key="3">
    <source>
        <dbReference type="ARBA" id="ARBA00022946"/>
    </source>
</evidence>
<evidence type="ECO:0000256" key="5">
    <source>
        <dbReference type="ARBA" id="ARBA00023128"/>
    </source>
</evidence>
<dbReference type="Proteomes" id="UP000326924">
    <property type="component" value="Unassembled WGS sequence"/>
</dbReference>
<reference evidence="10 11" key="1">
    <citation type="submission" date="2019-09" db="EMBL/GenBank/DDBJ databases">
        <title>Draft genome of the ectomycorrhizal ascomycete Sphaerosporella brunnea.</title>
        <authorList>
            <consortium name="DOE Joint Genome Institute"/>
            <person name="Benucci G.M."/>
            <person name="Marozzi G."/>
            <person name="Antonielli L."/>
            <person name="Sanchez S."/>
            <person name="Marco P."/>
            <person name="Wang X."/>
            <person name="Falini L.B."/>
            <person name="Barry K."/>
            <person name="Haridas S."/>
            <person name="Lipzen A."/>
            <person name="Labutti K."/>
            <person name="Grigoriev I.V."/>
            <person name="Murat C."/>
            <person name="Martin F."/>
            <person name="Albertini E."/>
            <person name="Donnini D."/>
            <person name="Bonito G."/>
        </authorList>
    </citation>
    <scope>NUCLEOTIDE SEQUENCE [LARGE SCALE GENOMIC DNA]</scope>
    <source>
        <strain evidence="10 11">Sb_GMNB300</strain>
    </source>
</reference>